<dbReference type="InterPro" id="IPR013106">
    <property type="entry name" value="Ig_V-set"/>
</dbReference>
<dbReference type="Proteomes" id="UP000663879">
    <property type="component" value="Unassembled WGS sequence"/>
</dbReference>
<dbReference type="InterPro" id="IPR003598">
    <property type="entry name" value="Ig_sub2"/>
</dbReference>
<reference evidence="7" key="1">
    <citation type="submission" date="2021-02" db="EMBL/GenBank/DDBJ databases">
        <authorList>
            <person name="Nowell W R."/>
        </authorList>
    </citation>
    <scope>NUCLEOTIDE SEQUENCE</scope>
    <source>
        <strain evidence="7">Ploen Becks lab</strain>
    </source>
</reference>
<feature type="domain" description="Ig-like" evidence="6">
    <location>
        <begin position="77"/>
        <end position="168"/>
    </location>
</feature>
<dbReference type="PANTHER" id="PTHR12231">
    <property type="entry name" value="CTX-RELATED TYPE I TRANSMEMBRANE PROTEIN"/>
    <property type="match status" value="1"/>
</dbReference>
<dbReference type="EMBL" id="CAJNOC010000177">
    <property type="protein sequence ID" value="CAF0723143.1"/>
    <property type="molecule type" value="Genomic_DNA"/>
</dbReference>
<feature type="chain" id="PRO_5032557176" description="Ig-like domain-containing protein" evidence="5">
    <location>
        <begin position="23"/>
        <end position="585"/>
    </location>
</feature>
<dbReference type="Pfam" id="PF13927">
    <property type="entry name" value="Ig_3"/>
    <property type="match status" value="1"/>
</dbReference>
<evidence type="ECO:0000259" key="6">
    <source>
        <dbReference type="PROSITE" id="PS50835"/>
    </source>
</evidence>
<dbReference type="PANTHER" id="PTHR12231:SF253">
    <property type="entry name" value="DPR-INTERACTING PROTEIN ETA, ISOFORM B-RELATED"/>
    <property type="match status" value="1"/>
</dbReference>
<dbReference type="InterPro" id="IPR051170">
    <property type="entry name" value="Neural/epithelial_adhesion"/>
</dbReference>
<keyword evidence="2" id="KW-0677">Repeat</keyword>
<feature type="domain" description="Ig-like" evidence="6">
    <location>
        <begin position="204"/>
        <end position="285"/>
    </location>
</feature>
<keyword evidence="3" id="KW-1015">Disulfide bond</keyword>
<feature type="domain" description="Ig-like" evidence="6">
    <location>
        <begin position="296"/>
        <end position="433"/>
    </location>
</feature>
<name>A0A813MNV0_9BILA</name>
<evidence type="ECO:0000313" key="7">
    <source>
        <dbReference type="EMBL" id="CAF0723143.1"/>
    </source>
</evidence>
<dbReference type="SMART" id="SM00408">
    <property type="entry name" value="IGc2"/>
    <property type="match status" value="3"/>
</dbReference>
<dbReference type="InterPro" id="IPR013783">
    <property type="entry name" value="Ig-like_fold"/>
</dbReference>
<dbReference type="Gene3D" id="2.60.40.10">
    <property type="entry name" value="Immunoglobulins"/>
    <property type="match status" value="3"/>
</dbReference>
<keyword evidence="4" id="KW-0393">Immunoglobulin domain</keyword>
<evidence type="ECO:0000256" key="2">
    <source>
        <dbReference type="ARBA" id="ARBA00022737"/>
    </source>
</evidence>
<dbReference type="InterPro" id="IPR036179">
    <property type="entry name" value="Ig-like_dom_sf"/>
</dbReference>
<dbReference type="InterPro" id="IPR003599">
    <property type="entry name" value="Ig_sub"/>
</dbReference>
<dbReference type="GO" id="GO:0043005">
    <property type="term" value="C:neuron projection"/>
    <property type="evidence" value="ECO:0007669"/>
    <property type="project" value="TreeGrafter"/>
</dbReference>
<sequence>MQLRDLTNKLLVLFILVDLVLSKKIYNQRGPRPKGTKRQEKSLSSLIPEEPEFEYNSIILSDPFYNLFDNQNSQRFPNTLYISVILGQDVVLPCSVKNLGLYNILWLRLKDGDVLAYDNITVTQDSRFKLTKKTEYESNLMIQETKLSDTGEYACQINTQNVKSRIINLMVLKSPVFSEIELTNEIPDQQFAALTLSKNLTENQEVADYLSAKSINVVEGKQITLECNAFGQPKPAINWYVKRFKSDNLTVYILNSSKIFVNNVMRNQYDYFECEATNKVPPSVSKKFKINVLYRPEITVSPSKVYVQQIPTQIRFNCTVEAYPSADIIWMFNYRNLKGVNYYGAKQLRQINRHSIKNSKYRKKEKLFDSRNVIKRSDLLNTSSNLMHKYKITENLINETLKQSSLVVNVENENDFGTYECFSNNTAGSKFVKFHIYGDIRSTTAYNSITTRKVLVVNTPPQYLTTTGALSKTSEDNTNLMTEEIIIPQKNVYSEQFLNEENENLKEENESSERKFFGKKNIKEESVINFSTSLINDLLNKDDSKKSWSDYVLGNSNGLSSLSPKTFSFFNYLFLLVPYTYFLIS</sequence>
<dbReference type="PROSITE" id="PS50835">
    <property type="entry name" value="IG_LIKE"/>
    <property type="match status" value="3"/>
</dbReference>
<evidence type="ECO:0000256" key="3">
    <source>
        <dbReference type="ARBA" id="ARBA00023157"/>
    </source>
</evidence>
<comment type="caution">
    <text evidence="7">The sequence shown here is derived from an EMBL/GenBank/DDBJ whole genome shotgun (WGS) entry which is preliminary data.</text>
</comment>
<evidence type="ECO:0000256" key="1">
    <source>
        <dbReference type="ARBA" id="ARBA00022729"/>
    </source>
</evidence>
<keyword evidence="1 5" id="KW-0732">Signal</keyword>
<dbReference type="OrthoDB" id="10012075at2759"/>
<gene>
    <name evidence="7" type="ORF">OXX778_LOCUS2310</name>
</gene>
<dbReference type="SUPFAM" id="SSF48726">
    <property type="entry name" value="Immunoglobulin"/>
    <property type="match status" value="3"/>
</dbReference>
<keyword evidence="8" id="KW-1185">Reference proteome</keyword>
<dbReference type="InterPro" id="IPR007110">
    <property type="entry name" value="Ig-like_dom"/>
</dbReference>
<accession>A0A813MNV0</accession>
<feature type="signal peptide" evidence="5">
    <location>
        <begin position="1"/>
        <end position="22"/>
    </location>
</feature>
<dbReference type="Pfam" id="PF07686">
    <property type="entry name" value="V-set"/>
    <property type="match status" value="1"/>
</dbReference>
<evidence type="ECO:0000256" key="4">
    <source>
        <dbReference type="ARBA" id="ARBA00023319"/>
    </source>
</evidence>
<dbReference type="SMART" id="SM00409">
    <property type="entry name" value="IG"/>
    <property type="match status" value="3"/>
</dbReference>
<proteinExistence type="predicted"/>
<dbReference type="AlphaFoldDB" id="A0A813MNV0"/>
<protein>
    <recommendedName>
        <fullName evidence="6">Ig-like domain-containing protein</fullName>
    </recommendedName>
</protein>
<evidence type="ECO:0000256" key="5">
    <source>
        <dbReference type="SAM" id="SignalP"/>
    </source>
</evidence>
<evidence type="ECO:0000313" key="8">
    <source>
        <dbReference type="Proteomes" id="UP000663879"/>
    </source>
</evidence>
<organism evidence="7 8">
    <name type="scientific">Brachionus calyciflorus</name>
    <dbReference type="NCBI Taxonomy" id="104777"/>
    <lineage>
        <taxon>Eukaryota</taxon>
        <taxon>Metazoa</taxon>
        <taxon>Spiralia</taxon>
        <taxon>Gnathifera</taxon>
        <taxon>Rotifera</taxon>
        <taxon>Eurotatoria</taxon>
        <taxon>Monogononta</taxon>
        <taxon>Pseudotrocha</taxon>
        <taxon>Ploima</taxon>
        <taxon>Brachionidae</taxon>
        <taxon>Brachionus</taxon>
    </lineage>
</organism>